<feature type="disulfide bond" evidence="10">
    <location>
        <begin position="64"/>
        <end position="82"/>
    </location>
</feature>
<dbReference type="GO" id="GO:0005886">
    <property type="term" value="C:plasma membrane"/>
    <property type="evidence" value="ECO:0007669"/>
    <property type="project" value="TreeGrafter"/>
</dbReference>
<keyword evidence="12" id="KW-1185">Reference proteome</keyword>
<keyword evidence="11" id="KW-0449">Lipoprotein</keyword>
<keyword evidence="4" id="KW-0732">Signal</keyword>
<dbReference type="PANTHER" id="PTHR24270">
    <property type="entry name" value="LOW-DENSITY LIPOPROTEIN RECEPTOR-RELATED"/>
    <property type="match status" value="1"/>
</dbReference>
<evidence type="ECO:0000256" key="3">
    <source>
        <dbReference type="ARBA" id="ARBA00022692"/>
    </source>
</evidence>
<evidence type="ECO:0000256" key="5">
    <source>
        <dbReference type="ARBA" id="ARBA00022737"/>
    </source>
</evidence>
<proteinExistence type="predicted"/>
<dbReference type="Pfam" id="PF00057">
    <property type="entry name" value="Ldl_recept_a"/>
    <property type="match status" value="2"/>
</dbReference>
<dbReference type="OrthoDB" id="9978656at2759"/>
<feature type="disulfide bond" evidence="10">
    <location>
        <begin position="36"/>
        <end position="51"/>
    </location>
</feature>
<feature type="disulfide bond" evidence="10">
    <location>
        <begin position="17"/>
        <end position="29"/>
    </location>
</feature>
<evidence type="ECO:0000313" key="12">
    <source>
        <dbReference type="Proteomes" id="UP000054359"/>
    </source>
</evidence>
<comment type="subcellular location">
    <subcellularLocation>
        <location evidence="2">Endomembrane system</location>
    </subcellularLocation>
    <subcellularLocation>
        <location evidence="1">Membrane</location>
        <topology evidence="1">Single-pass membrane protein</topology>
    </subcellularLocation>
</comment>
<evidence type="ECO:0000256" key="10">
    <source>
        <dbReference type="PROSITE-ProRule" id="PRU00124"/>
    </source>
</evidence>
<keyword evidence="11" id="KW-0675">Receptor</keyword>
<keyword evidence="7" id="KW-0472">Membrane</keyword>
<dbReference type="STRING" id="407821.A0A087TV94"/>
<accession>A0A087TV94</accession>
<evidence type="ECO:0000256" key="9">
    <source>
        <dbReference type="ARBA" id="ARBA00023180"/>
    </source>
</evidence>
<dbReference type="GO" id="GO:0012505">
    <property type="term" value="C:endomembrane system"/>
    <property type="evidence" value="ECO:0007669"/>
    <property type="project" value="UniProtKB-SubCell"/>
</dbReference>
<evidence type="ECO:0000256" key="4">
    <source>
        <dbReference type="ARBA" id="ARBA00022729"/>
    </source>
</evidence>
<dbReference type="Proteomes" id="UP000054359">
    <property type="component" value="Unassembled WGS sequence"/>
</dbReference>
<evidence type="ECO:0000256" key="6">
    <source>
        <dbReference type="ARBA" id="ARBA00022989"/>
    </source>
</evidence>
<dbReference type="SUPFAM" id="SSF57424">
    <property type="entry name" value="LDL receptor-like module"/>
    <property type="match status" value="2"/>
</dbReference>
<dbReference type="FunFam" id="4.10.400.10:FF:000065">
    <property type="entry name" value="Transmembrane protease serine 7"/>
    <property type="match status" value="1"/>
</dbReference>
<gene>
    <name evidence="11" type="ORF">X975_07284</name>
</gene>
<evidence type="ECO:0000313" key="11">
    <source>
        <dbReference type="EMBL" id="KFM69033.1"/>
    </source>
</evidence>
<feature type="non-terminal residue" evidence="11">
    <location>
        <position position="109"/>
    </location>
</feature>
<evidence type="ECO:0000256" key="1">
    <source>
        <dbReference type="ARBA" id="ARBA00004167"/>
    </source>
</evidence>
<dbReference type="Gene3D" id="4.10.400.10">
    <property type="entry name" value="Low-density Lipoprotein Receptor"/>
    <property type="match status" value="2"/>
</dbReference>
<name>A0A087TV94_STEMI</name>
<dbReference type="EMBL" id="KK116901">
    <property type="protein sequence ID" value="KFM69033.1"/>
    <property type="molecule type" value="Genomic_DNA"/>
</dbReference>
<dbReference type="PROSITE" id="PS50068">
    <property type="entry name" value="LDLRA_2"/>
    <property type="match status" value="2"/>
</dbReference>
<keyword evidence="5" id="KW-0677">Repeat</keyword>
<dbReference type="GO" id="GO:0016192">
    <property type="term" value="P:vesicle-mediated transport"/>
    <property type="evidence" value="ECO:0007669"/>
    <property type="project" value="UniProtKB-ARBA"/>
</dbReference>
<evidence type="ECO:0000256" key="7">
    <source>
        <dbReference type="ARBA" id="ARBA00023136"/>
    </source>
</evidence>
<dbReference type="AlphaFoldDB" id="A0A087TV94"/>
<dbReference type="PROSITE" id="PS01209">
    <property type="entry name" value="LDLRA_1"/>
    <property type="match status" value="2"/>
</dbReference>
<dbReference type="CDD" id="cd00112">
    <property type="entry name" value="LDLa"/>
    <property type="match status" value="2"/>
</dbReference>
<evidence type="ECO:0000256" key="2">
    <source>
        <dbReference type="ARBA" id="ARBA00004308"/>
    </source>
</evidence>
<dbReference type="SMART" id="SM00192">
    <property type="entry name" value="LDLa"/>
    <property type="match status" value="2"/>
</dbReference>
<keyword evidence="3" id="KW-0812">Transmembrane</keyword>
<feature type="disulfide bond" evidence="10">
    <location>
        <begin position="57"/>
        <end position="69"/>
    </location>
</feature>
<dbReference type="PRINTS" id="PR00261">
    <property type="entry name" value="LDLRECEPTOR"/>
</dbReference>
<dbReference type="InterPro" id="IPR023415">
    <property type="entry name" value="LDLR_class-A_CS"/>
</dbReference>
<comment type="caution">
    <text evidence="10">Lacks conserved residue(s) required for the propagation of feature annotation.</text>
</comment>
<dbReference type="InterPro" id="IPR036055">
    <property type="entry name" value="LDL_receptor-like_sf"/>
</dbReference>
<keyword evidence="9" id="KW-0325">Glycoprotein</keyword>
<keyword evidence="8 10" id="KW-1015">Disulfide bond</keyword>
<feature type="disulfide bond" evidence="10">
    <location>
        <begin position="24"/>
        <end position="42"/>
    </location>
</feature>
<organism evidence="11 12">
    <name type="scientific">Stegodyphus mimosarum</name>
    <name type="common">African social velvet spider</name>
    <dbReference type="NCBI Taxonomy" id="407821"/>
    <lineage>
        <taxon>Eukaryota</taxon>
        <taxon>Metazoa</taxon>
        <taxon>Ecdysozoa</taxon>
        <taxon>Arthropoda</taxon>
        <taxon>Chelicerata</taxon>
        <taxon>Arachnida</taxon>
        <taxon>Araneae</taxon>
        <taxon>Araneomorphae</taxon>
        <taxon>Entelegynae</taxon>
        <taxon>Eresoidea</taxon>
        <taxon>Eresidae</taxon>
        <taxon>Stegodyphus</taxon>
    </lineage>
</organism>
<evidence type="ECO:0000256" key="8">
    <source>
        <dbReference type="ARBA" id="ARBA00023157"/>
    </source>
</evidence>
<keyword evidence="6" id="KW-1133">Transmembrane helix</keyword>
<reference evidence="11 12" key="1">
    <citation type="submission" date="2013-11" db="EMBL/GenBank/DDBJ databases">
        <title>Genome sequencing of Stegodyphus mimosarum.</title>
        <authorList>
            <person name="Bechsgaard J."/>
        </authorList>
    </citation>
    <scope>NUCLEOTIDE SEQUENCE [LARGE SCALE GENOMIC DNA]</scope>
</reference>
<dbReference type="InterPro" id="IPR002172">
    <property type="entry name" value="LDrepeatLR_classA_rpt"/>
</dbReference>
<dbReference type="InterPro" id="IPR050685">
    <property type="entry name" value="LDLR"/>
</dbReference>
<sequence>MNCPDNSDEDECVPFNCPKQAFQCDDGTCLSRSLVCNGQWECPDGSDEARCYTGIPCDSSAFRCRNGQCLPQYAFCNAVQDCADGSDEINEICEEGNECPKISHQCSNH</sequence>
<protein>
    <submittedName>
        <fullName evidence="11">Prolow-density lipoprotein receptor-related protein 1</fullName>
    </submittedName>
</protein>
<dbReference type="FunFam" id="4.10.400.10:FF:000034">
    <property type="entry name" value="Low-density lipoprotein receptor-related protein 2"/>
    <property type="match status" value="1"/>
</dbReference>
<dbReference type="OMA" id="DERACIC"/>